<proteinExistence type="inferred from homology"/>
<dbReference type="GO" id="GO:0016853">
    <property type="term" value="F:isomerase activity"/>
    <property type="evidence" value="ECO:0007669"/>
    <property type="project" value="UniProtKB-KW"/>
</dbReference>
<dbReference type="Proteomes" id="UP001143362">
    <property type="component" value="Unassembled WGS sequence"/>
</dbReference>
<organism evidence="3 4">
    <name type="scientific">Candidatus Litorirhabdus singularis</name>
    <dbReference type="NCBI Taxonomy" id="2518993"/>
    <lineage>
        <taxon>Bacteria</taxon>
        <taxon>Pseudomonadati</taxon>
        <taxon>Pseudomonadota</taxon>
        <taxon>Gammaproteobacteria</taxon>
        <taxon>Cellvibrionales</taxon>
        <taxon>Halieaceae</taxon>
        <taxon>Candidatus Litorirhabdus</taxon>
    </lineage>
</organism>
<name>A0ABT3TFU7_9GAMM</name>
<dbReference type="Pfam" id="PF01323">
    <property type="entry name" value="DSBA"/>
    <property type="match status" value="1"/>
</dbReference>
<keyword evidence="4" id="KW-1185">Reference proteome</keyword>
<dbReference type="InterPro" id="IPR044087">
    <property type="entry name" value="NahD-like"/>
</dbReference>
<dbReference type="InterPro" id="IPR051924">
    <property type="entry name" value="GST_Kappa/NadH"/>
</dbReference>
<evidence type="ECO:0000256" key="1">
    <source>
        <dbReference type="PIRNR" id="PIRNR006386"/>
    </source>
</evidence>
<evidence type="ECO:0000259" key="2">
    <source>
        <dbReference type="Pfam" id="PF01323"/>
    </source>
</evidence>
<dbReference type="PIRSF" id="PIRSF006386">
    <property type="entry name" value="HCCAis_GSTk"/>
    <property type="match status" value="1"/>
</dbReference>
<dbReference type="InterPro" id="IPR014440">
    <property type="entry name" value="HCCAis_GSTk"/>
</dbReference>
<dbReference type="EMBL" id="SHNN01000002">
    <property type="protein sequence ID" value="MCX2981090.1"/>
    <property type="molecule type" value="Genomic_DNA"/>
</dbReference>
<reference evidence="3" key="1">
    <citation type="submission" date="2019-02" db="EMBL/GenBank/DDBJ databases">
        <authorList>
            <person name="Li S.-H."/>
        </authorList>
    </citation>
    <scope>NUCLEOTIDE SEQUENCE</scope>
    <source>
        <strain evidence="3">IMCC14734</strain>
    </source>
</reference>
<comment type="catalytic activity">
    <reaction evidence="1">
        <text>2-hydroxychromene-2-carboxylate = (3E)-4-(2-hydroxyphenyl)-2-oxobut-3-enoate</text>
        <dbReference type="Rhea" id="RHEA:27401"/>
        <dbReference type="ChEBI" id="CHEBI:59350"/>
        <dbReference type="ChEBI" id="CHEBI:59353"/>
        <dbReference type="EC" id="5.99.1.4"/>
    </reaction>
</comment>
<protein>
    <recommendedName>
        <fullName evidence="1">2-hydroxychromene-2-carboxylate isomerase</fullName>
        <ecNumber evidence="1">5.99.1.4</ecNumber>
    </recommendedName>
</protein>
<keyword evidence="1 3" id="KW-0413">Isomerase</keyword>
<evidence type="ECO:0000313" key="3">
    <source>
        <dbReference type="EMBL" id="MCX2981090.1"/>
    </source>
</evidence>
<comment type="similarity">
    <text evidence="1">Belongs to the GST superfamily. NadH family.</text>
</comment>
<gene>
    <name evidence="3" type="ORF">EYC98_09465</name>
</gene>
<dbReference type="Gene3D" id="3.40.30.10">
    <property type="entry name" value="Glutaredoxin"/>
    <property type="match status" value="1"/>
</dbReference>
<dbReference type="CDD" id="cd03022">
    <property type="entry name" value="DsbA_HCCA_Iso"/>
    <property type="match status" value="1"/>
</dbReference>
<evidence type="ECO:0000313" key="4">
    <source>
        <dbReference type="Proteomes" id="UP001143362"/>
    </source>
</evidence>
<dbReference type="PANTHER" id="PTHR42943:SF2">
    <property type="entry name" value="GLUTATHIONE S-TRANSFERASE KAPPA 1"/>
    <property type="match status" value="1"/>
</dbReference>
<accession>A0ABT3TFU7</accession>
<dbReference type="InterPro" id="IPR036249">
    <property type="entry name" value="Thioredoxin-like_sf"/>
</dbReference>
<dbReference type="InterPro" id="IPR001853">
    <property type="entry name" value="DSBA-like_thioredoxin_dom"/>
</dbReference>
<sequence>MPKLEFFYDCSSPWTYLAFAGIRPMAAELGIDIEWRPILVGGVFNAVNPDLYAAREKIFQNKPRIEQMMIDLGEWAEYRDIRINWPSFHLQVNSVKMMRGCLVALENDIGEAFSERLFRGYWSDHQDVSGADILADIAAELGMSRDKFLMELDSEAIKLKLRENTEEVISRGGYGSPTMFIDTDHMYFGNDRLPLIEHRLRQLL</sequence>
<comment type="caution">
    <text evidence="3">The sequence shown here is derived from an EMBL/GenBank/DDBJ whole genome shotgun (WGS) entry which is preliminary data.</text>
</comment>
<dbReference type="PANTHER" id="PTHR42943">
    <property type="entry name" value="GLUTATHIONE S-TRANSFERASE KAPPA"/>
    <property type="match status" value="1"/>
</dbReference>
<dbReference type="RefSeq" id="WP_279245105.1">
    <property type="nucleotide sequence ID" value="NZ_SHNN01000002.1"/>
</dbReference>
<dbReference type="EC" id="5.99.1.4" evidence="1"/>
<feature type="domain" description="DSBA-like thioredoxin" evidence="2">
    <location>
        <begin position="4"/>
        <end position="200"/>
    </location>
</feature>
<dbReference type="SUPFAM" id="SSF52833">
    <property type="entry name" value="Thioredoxin-like"/>
    <property type="match status" value="1"/>
</dbReference>